<feature type="transmembrane region" description="Helical" evidence="12">
    <location>
        <begin position="393"/>
        <end position="413"/>
    </location>
</feature>
<dbReference type="PANTHER" id="PTHR13046:SF0">
    <property type="entry name" value="CAAX PRENYL PROTEASE 2"/>
    <property type="match status" value="1"/>
</dbReference>
<comment type="subcellular location">
    <subcellularLocation>
        <location evidence="1">Endoplasmic reticulum membrane</location>
        <topology evidence="1">Multi-pass membrane protein</topology>
    </subcellularLocation>
</comment>
<dbReference type="GeneID" id="94430110"/>
<evidence type="ECO:0000256" key="7">
    <source>
        <dbReference type="ARBA" id="ARBA00022989"/>
    </source>
</evidence>
<evidence type="ECO:0000313" key="14">
    <source>
        <dbReference type="EMBL" id="PHJ19431.1"/>
    </source>
</evidence>
<proteinExistence type="inferred from homology"/>
<feature type="region of interest" description="Disordered" evidence="11">
    <location>
        <begin position="363"/>
        <end position="385"/>
    </location>
</feature>
<feature type="domain" description="CAAX prenyl protease 2/Lysostaphin resistance protein A-like" evidence="13">
    <location>
        <begin position="607"/>
        <end position="661"/>
    </location>
</feature>
<gene>
    <name evidence="14" type="ORF">CSUI_006746</name>
</gene>
<evidence type="ECO:0000256" key="9">
    <source>
        <dbReference type="ARBA" id="ARBA00047280"/>
    </source>
</evidence>
<dbReference type="InterPro" id="IPR003675">
    <property type="entry name" value="Rce1/LyrA-like_dom"/>
</dbReference>
<dbReference type="GO" id="GO:0005789">
    <property type="term" value="C:endoplasmic reticulum membrane"/>
    <property type="evidence" value="ECO:0007669"/>
    <property type="project" value="UniProtKB-SubCell"/>
</dbReference>
<evidence type="ECO:0000256" key="5">
    <source>
        <dbReference type="ARBA" id="ARBA00022801"/>
    </source>
</evidence>
<keyword evidence="4 12" id="KW-0812">Transmembrane</keyword>
<evidence type="ECO:0000256" key="3">
    <source>
        <dbReference type="ARBA" id="ARBA00022670"/>
    </source>
</evidence>
<keyword evidence="15" id="KW-1185">Reference proteome</keyword>
<evidence type="ECO:0000256" key="4">
    <source>
        <dbReference type="ARBA" id="ARBA00022692"/>
    </source>
</evidence>
<evidence type="ECO:0000256" key="12">
    <source>
        <dbReference type="SAM" id="Phobius"/>
    </source>
</evidence>
<dbReference type="EC" id="3.4.26.1" evidence="10"/>
<evidence type="ECO:0000256" key="6">
    <source>
        <dbReference type="ARBA" id="ARBA00022824"/>
    </source>
</evidence>
<evidence type="ECO:0000256" key="8">
    <source>
        <dbReference type="ARBA" id="ARBA00023136"/>
    </source>
</evidence>
<feature type="transmembrane region" description="Helical" evidence="12">
    <location>
        <begin position="425"/>
        <end position="447"/>
    </location>
</feature>
<organism evidence="14 15">
    <name type="scientific">Cystoisospora suis</name>
    <dbReference type="NCBI Taxonomy" id="483139"/>
    <lineage>
        <taxon>Eukaryota</taxon>
        <taxon>Sar</taxon>
        <taxon>Alveolata</taxon>
        <taxon>Apicomplexa</taxon>
        <taxon>Conoidasida</taxon>
        <taxon>Coccidia</taxon>
        <taxon>Eucoccidiorida</taxon>
        <taxon>Eimeriorina</taxon>
        <taxon>Sarcocystidae</taxon>
        <taxon>Cystoisospora</taxon>
    </lineage>
</organism>
<feature type="transmembrane region" description="Helical" evidence="12">
    <location>
        <begin position="319"/>
        <end position="337"/>
    </location>
</feature>
<feature type="compositionally biased region" description="Basic and acidic residues" evidence="11">
    <location>
        <begin position="367"/>
        <end position="377"/>
    </location>
</feature>
<feature type="transmembrane region" description="Helical" evidence="12">
    <location>
        <begin position="947"/>
        <end position="969"/>
    </location>
</feature>
<feature type="region of interest" description="Disordered" evidence="11">
    <location>
        <begin position="214"/>
        <end position="238"/>
    </location>
</feature>
<dbReference type="VEuPathDB" id="ToxoDB:CSUI_006746"/>
<accession>A0A2C6JYT0</accession>
<name>A0A2C6JYT0_9APIC</name>
<comment type="catalytic activity">
    <reaction evidence="9">
        <text>Hydrolyzes the peptide bond -P2-(S-farnesyl or geranylgeranyl)C-P1'-P2'-P3'-COOH where P1' and P2' are amino acids with aliphatic sidechains and P3' is any C-terminal residue.</text>
        <dbReference type="EC" id="3.4.26.1"/>
    </reaction>
</comment>
<dbReference type="GO" id="GO:0071586">
    <property type="term" value="P:CAAX-box protein processing"/>
    <property type="evidence" value="ECO:0007669"/>
    <property type="project" value="InterPro"/>
</dbReference>
<keyword evidence="8 12" id="KW-0472">Membrane</keyword>
<dbReference type="RefSeq" id="XP_067921131.1">
    <property type="nucleotide sequence ID" value="XM_068066899.1"/>
</dbReference>
<dbReference type="Proteomes" id="UP000221165">
    <property type="component" value="Unassembled WGS sequence"/>
</dbReference>
<comment type="caution">
    <text evidence="14">The sequence shown here is derived from an EMBL/GenBank/DDBJ whole genome shotgun (WGS) entry which is preliminary data.</text>
</comment>
<dbReference type="OrthoDB" id="433157at2759"/>
<dbReference type="GO" id="GO:0004222">
    <property type="term" value="F:metalloendopeptidase activity"/>
    <property type="evidence" value="ECO:0007669"/>
    <property type="project" value="InterPro"/>
</dbReference>
<dbReference type="AlphaFoldDB" id="A0A2C6JYT0"/>
<dbReference type="EMBL" id="MIGC01003441">
    <property type="protein sequence ID" value="PHJ19431.1"/>
    <property type="molecule type" value="Genomic_DNA"/>
</dbReference>
<protein>
    <recommendedName>
        <fullName evidence="10">intramembrane prenyl-peptidase Rce1</fullName>
        <ecNumber evidence="10">3.4.26.1</ecNumber>
    </recommendedName>
</protein>
<evidence type="ECO:0000256" key="2">
    <source>
        <dbReference type="ARBA" id="ARBA00006897"/>
    </source>
</evidence>
<evidence type="ECO:0000256" key="11">
    <source>
        <dbReference type="SAM" id="MobiDB-lite"/>
    </source>
</evidence>
<evidence type="ECO:0000256" key="1">
    <source>
        <dbReference type="ARBA" id="ARBA00004477"/>
    </source>
</evidence>
<keyword evidence="5" id="KW-0378">Hydrolase</keyword>
<dbReference type="Pfam" id="PF02517">
    <property type="entry name" value="Rce1-like"/>
    <property type="match status" value="1"/>
</dbReference>
<evidence type="ECO:0000313" key="15">
    <source>
        <dbReference type="Proteomes" id="UP000221165"/>
    </source>
</evidence>
<evidence type="ECO:0000259" key="13">
    <source>
        <dbReference type="Pfam" id="PF02517"/>
    </source>
</evidence>
<feature type="transmembrane region" description="Helical" evidence="12">
    <location>
        <begin position="113"/>
        <end position="139"/>
    </location>
</feature>
<reference evidence="14 15" key="1">
    <citation type="journal article" date="2017" name="Int. J. Parasitol.">
        <title>The genome of the protozoan parasite Cystoisospora suis and a reverse vaccinology approach to identify vaccine candidates.</title>
        <authorList>
            <person name="Palmieri N."/>
            <person name="Shrestha A."/>
            <person name="Ruttkowski B."/>
            <person name="Beck T."/>
            <person name="Vogl C."/>
            <person name="Tomley F."/>
            <person name="Blake D.P."/>
            <person name="Joachim A."/>
        </authorList>
    </citation>
    <scope>NUCLEOTIDE SEQUENCE [LARGE SCALE GENOMIC DNA]</scope>
    <source>
        <strain evidence="14 15">Wien I</strain>
    </source>
</reference>
<comment type="similarity">
    <text evidence="2">Belongs to the peptidase U48 family.</text>
</comment>
<sequence length="973" mass="104570">MGDVACTGAMASRRAWLRRLSVFQQTEKDGRLEGRWHLLWFSAYEDLFRPPSRKLTQVYRCCCRCRVFSPSLLPVASMDHSSAVGEAGGPRSFASNIAHEACWSVFENVPPALAVLICAGLSCSYVVAVYIPQSIFFLYRHVSSTGRSPTQGGFRNAGIDTHGKQTCAEALWESISPPPSGGWSCWAQRSNAAMNSSGEADQMLEAVGRIATSSVGRSANPGPVDGGRPRHGRDTNSLSESGRIGFAGAHGCDTASSQAALRLGATGNVPVCVTFSATAQAAGEGRVQYQEGIWTEWLREFSSLDSCSRTSVCCRTGSLLLHSVFVLVFLLLLLHFFPASASRSCLIELRDTAHQFFAACGPTASRDSCKEDTHTSKSGDQADEEQLRTGLPLNVLGTLPAVLASLGLAGLCSADATSMLSGALLSLRLLAILYGPSLALLLTPVLLRITNCFCRVSCNTFFSRGQDCITPGNTGSESFASAKQARGISVPRANTYSATTSSTRAIVQPAPESIWAAASDGSSNRQLDVKDTGSLAVVQHERATDGACSTPASHHGENQSGNGARVHMLRIARSCQAFTARRALFLRRVCAVVKRWWTKLYVRVVREFWSLARACIVAPLMEEFLFRGVFVALLICQLGRHYTCTLVSFFFALAHVHHALVQLVAEEYAADDLSGVGVGRNANSEADREAQLPSSEFLSCTDLAGEGSDSVLRRCSEDTSETTVEPIESCFCSEKRMARPVDAATKPGHGLPGLARIREKYMGRQEKPVQNCRCTSTFCLAFPRLSRLGWMAVQRSRQQLVITFVFSYICTFLHISSVTRVVPASSWHHTAVDLVLAKQCPLCKSSPGGCVPLQSYDGAAPPTTLCSTLCGIADRQPDGSVGARYPLSQGESVRVAKQDENVGGEGRGGSTRGPLLMAAVVLHAGCNLLQLPDLSPVTSPEHPLHRWGVLIGGAYLGATGAFVYSLLWLDLPS</sequence>
<keyword evidence="6" id="KW-0256">Endoplasmic reticulum</keyword>
<dbReference type="PANTHER" id="PTHR13046">
    <property type="entry name" value="PROTEASE U48 CAAX PRENYL PROTEASE RCE1"/>
    <property type="match status" value="1"/>
</dbReference>
<evidence type="ECO:0000256" key="10">
    <source>
        <dbReference type="ARBA" id="ARBA00049729"/>
    </source>
</evidence>
<keyword evidence="3" id="KW-0645">Protease</keyword>
<dbReference type="InterPro" id="IPR039731">
    <property type="entry name" value="Rce1"/>
</dbReference>
<keyword evidence="7 12" id="KW-1133">Transmembrane helix</keyword>